<feature type="transmembrane region" description="Helical" evidence="1">
    <location>
        <begin position="407"/>
        <end position="427"/>
    </location>
</feature>
<dbReference type="SUPFAM" id="SSF48452">
    <property type="entry name" value="TPR-like"/>
    <property type="match status" value="1"/>
</dbReference>
<keyword evidence="1" id="KW-0472">Membrane</keyword>
<accession>A0A7C4TG33</accession>
<dbReference type="Gene3D" id="1.25.40.10">
    <property type="entry name" value="Tetratricopeptide repeat domain"/>
    <property type="match status" value="1"/>
</dbReference>
<protein>
    <submittedName>
        <fullName evidence="2">Tetratricopeptide repeat protein</fullName>
    </submittedName>
</protein>
<feature type="transmembrane region" description="Helical" evidence="1">
    <location>
        <begin position="511"/>
        <end position="533"/>
    </location>
</feature>
<evidence type="ECO:0000313" key="2">
    <source>
        <dbReference type="EMBL" id="HGV96983.1"/>
    </source>
</evidence>
<evidence type="ECO:0000256" key="1">
    <source>
        <dbReference type="SAM" id="Phobius"/>
    </source>
</evidence>
<feature type="transmembrane region" description="Helical" evidence="1">
    <location>
        <begin position="233"/>
        <end position="252"/>
    </location>
</feature>
<feature type="transmembrane region" description="Helical" evidence="1">
    <location>
        <begin position="142"/>
        <end position="170"/>
    </location>
</feature>
<feature type="transmembrane region" description="Helical" evidence="1">
    <location>
        <begin position="190"/>
        <end position="221"/>
    </location>
</feature>
<sequence>MVFLFGLILSFNLEYQNFINSPKSESLFVTLVRDKSKIVEYKDDPVVLWFWRSRTNDTKVDSFLQNISISRNFHLSGVLRWEAKNTHDLNEKFNKLKLASHFDSVSIENFLSFLSLALSARKLNLVKPALSLPILNDFRNQIFILGNFLILLLITLFFTTVVFIIAKFLYYFPFLSHRFDPMRHTQFKGIIGFALLLIPILVLRNLYLVLIIYGILLTLIFNNREKNWLRVNLLLLIILSIFILSFNFASFLKGTDKTYLLYQTITTDSDIRINPETSFEKEVVAYALKRQGLYDEALGIYEDLYYNNHVQNVAVLNNLANLYTAYDEDERAEELYRKATMSDRGEPYFNLALLKLKKIEYLPAGEYMEEARKRGCVYASREPLDIPPSTRDFYGLLKNKGFNDEGVINKIFIIILLIIFILTFLPFRLPAPYFCHICGKPVCRECAEGLGEEFYCKDCLGKLSATKNAEIEEELRESLGKNNKLSKKIFSIIYNLVLPGAGLIYRNKNFMGLVITFFASIFYVLIFFKSLFIKPAGWICLPLNPILICFGGLLLLLSYLISFIIILFGGSNAD</sequence>
<name>A0A7C4TG33_UNCW3</name>
<keyword evidence="1" id="KW-1133">Transmembrane helix</keyword>
<keyword evidence="1" id="KW-0812">Transmembrane</keyword>
<proteinExistence type="predicted"/>
<feature type="transmembrane region" description="Helical" evidence="1">
    <location>
        <begin position="545"/>
        <end position="568"/>
    </location>
</feature>
<dbReference type="InterPro" id="IPR011990">
    <property type="entry name" value="TPR-like_helical_dom_sf"/>
</dbReference>
<dbReference type="EMBL" id="DTGZ01000030">
    <property type="protein sequence ID" value="HGV96983.1"/>
    <property type="molecule type" value="Genomic_DNA"/>
</dbReference>
<organism evidence="2">
    <name type="scientific">candidate division WOR-3 bacterium</name>
    <dbReference type="NCBI Taxonomy" id="2052148"/>
    <lineage>
        <taxon>Bacteria</taxon>
        <taxon>Bacteria division WOR-3</taxon>
    </lineage>
</organism>
<reference evidence="2" key="1">
    <citation type="journal article" date="2020" name="mSystems">
        <title>Genome- and Community-Level Interaction Insights into Carbon Utilization and Element Cycling Functions of Hydrothermarchaeota in Hydrothermal Sediment.</title>
        <authorList>
            <person name="Zhou Z."/>
            <person name="Liu Y."/>
            <person name="Xu W."/>
            <person name="Pan J."/>
            <person name="Luo Z.H."/>
            <person name="Li M."/>
        </authorList>
    </citation>
    <scope>NUCLEOTIDE SEQUENCE [LARGE SCALE GENOMIC DNA]</scope>
    <source>
        <strain evidence="2">SpSt-774</strain>
    </source>
</reference>
<comment type="caution">
    <text evidence="2">The sequence shown here is derived from an EMBL/GenBank/DDBJ whole genome shotgun (WGS) entry which is preliminary data.</text>
</comment>
<gene>
    <name evidence="2" type="ORF">ENV60_01640</name>
</gene>
<dbReference type="AlphaFoldDB" id="A0A7C4TG33"/>